<gene>
    <name evidence="1" type="ORF">MC7420_4285</name>
</gene>
<dbReference type="EMBL" id="DS989876">
    <property type="protein sequence ID" value="EDX71098.1"/>
    <property type="molecule type" value="Genomic_DNA"/>
</dbReference>
<keyword evidence="2" id="KW-1185">Reference proteome</keyword>
<dbReference type="HOGENOM" id="CLU_3097671_0_0_3"/>
<dbReference type="AlphaFoldDB" id="B4W3V8"/>
<protein>
    <submittedName>
        <fullName evidence="1">Uncharacterized protein</fullName>
    </submittedName>
</protein>
<accession>B4W3V8</accession>
<evidence type="ECO:0000313" key="2">
    <source>
        <dbReference type="Proteomes" id="UP000003835"/>
    </source>
</evidence>
<sequence length="51" mass="6181">MTFIIPFNDLTLWQKRDRLVIVKVKNECHSDQEVILWNQNHAPLKKQLYCL</sequence>
<reference evidence="1 2" key="1">
    <citation type="submission" date="2008-07" db="EMBL/GenBank/DDBJ databases">
        <authorList>
            <person name="Tandeau de Marsac N."/>
            <person name="Ferriera S."/>
            <person name="Johnson J."/>
            <person name="Kravitz S."/>
            <person name="Beeson K."/>
            <person name="Sutton G."/>
            <person name="Rogers Y.-H."/>
            <person name="Friedman R."/>
            <person name="Frazier M."/>
            <person name="Venter J.C."/>
        </authorList>
    </citation>
    <scope>NUCLEOTIDE SEQUENCE [LARGE SCALE GENOMIC DNA]</scope>
    <source>
        <strain evidence="1 2">PCC 7420</strain>
    </source>
</reference>
<evidence type="ECO:0000313" key="1">
    <source>
        <dbReference type="EMBL" id="EDX71098.1"/>
    </source>
</evidence>
<name>B4W3V8_9CYAN</name>
<organism evidence="1 2">
    <name type="scientific">Coleofasciculus chthonoplastes PCC 7420</name>
    <dbReference type="NCBI Taxonomy" id="118168"/>
    <lineage>
        <taxon>Bacteria</taxon>
        <taxon>Bacillati</taxon>
        <taxon>Cyanobacteriota</taxon>
        <taxon>Cyanophyceae</taxon>
        <taxon>Coleofasciculales</taxon>
        <taxon>Coleofasciculaceae</taxon>
        <taxon>Coleofasciculus</taxon>
    </lineage>
</organism>
<proteinExistence type="predicted"/>
<dbReference type="STRING" id="118168.MC7420_4285"/>
<dbReference type="Proteomes" id="UP000003835">
    <property type="component" value="Unassembled WGS sequence"/>
</dbReference>